<name>X1DRF2_9ZZZZ</name>
<proteinExistence type="predicted"/>
<sequence>PRGYFREMEYCALAYSTIFGKILPNLAINIEQL</sequence>
<feature type="non-terminal residue" evidence="1">
    <location>
        <position position="33"/>
    </location>
</feature>
<feature type="non-terminal residue" evidence="1">
    <location>
        <position position="1"/>
    </location>
</feature>
<organism evidence="1">
    <name type="scientific">marine sediment metagenome</name>
    <dbReference type="NCBI Taxonomy" id="412755"/>
    <lineage>
        <taxon>unclassified sequences</taxon>
        <taxon>metagenomes</taxon>
        <taxon>ecological metagenomes</taxon>
    </lineage>
</organism>
<protein>
    <submittedName>
        <fullName evidence="1">Uncharacterized protein</fullName>
    </submittedName>
</protein>
<evidence type="ECO:0000313" key="1">
    <source>
        <dbReference type="EMBL" id="GAH22762.1"/>
    </source>
</evidence>
<gene>
    <name evidence="1" type="ORF">S01H4_67406</name>
</gene>
<accession>X1DRF2</accession>
<reference evidence="1" key="1">
    <citation type="journal article" date="2014" name="Front. Microbiol.">
        <title>High frequency of phylogenetically diverse reductive dehalogenase-homologous genes in deep subseafloor sedimentary metagenomes.</title>
        <authorList>
            <person name="Kawai M."/>
            <person name="Futagami T."/>
            <person name="Toyoda A."/>
            <person name="Takaki Y."/>
            <person name="Nishi S."/>
            <person name="Hori S."/>
            <person name="Arai W."/>
            <person name="Tsubouchi T."/>
            <person name="Morono Y."/>
            <person name="Uchiyama I."/>
            <person name="Ito T."/>
            <person name="Fujiyama A."/>
            <person name="Inagaki F."/>
            <person name="Takami H."/>
        </authorList>
    </citation>
    <scope>NUCLEOTIDE SEQUENCE</scope>
    <source>
        <strain evidence="1">Expedition CK06-06</strain>
    </source>
</reference>
<dbReference type="EMBL" id="BART01042390">
    <property type="protein sequence ID" value="GAH22762.1"/>
    <property type="molecule type" value="Genomic_DNA"/>
</dbReference>
<dbReference type="AlphaFoldDB" id="X1DRF2"/>
<comment type="caution">
    <text evidence="1">The sequence shown here is derived from an EMBL/GenBank/DDBJ whole genome shotgun (WGS) entry which is preliminary data.</text>
</comment>